<dbReference type="Proteomes" id="UP001233999">
    <property type="component" value="Unassembled WGS sequence"/>
</dbReference>
<dbReference type="AlphaFoldDB" id="A0AAD7Z876"/>
<feature type="non-terminal residue" evidence="1">
    <location>
        <position position="81"/>
    </location>
</feature>
<organism evidence="1 2">
    <name type="scientific">Diploptera punctata</name>
    <name type="common">Pacific beetle cockroach</name>
    <dbReference type="NCBI Taxonomy" id="6984"/>
    <lineage>
        <taxon>Eukaryota</taxon>
        <taxon>Metazoa</taxon>
        <taxon>Ecdysozoa</taxon>
        <taxon>Arthropoda</taxon>
        <taxon>Hexapoda</taxon>
        <taxon>Insecta</taxon>
        <taxon>Pterygota</taxon>
        <taxon>Neoptera</taxon>
        <taxon>Polyneoptera</taxon>
        <taxon>Dictyoptera</taxon>
        <taxon>Blattodea</taxon>
        <taxon>Blaberoidea</taxon>
        <taxon>Blaberidae</taxon>
        <taxon>Diplopterinae</taxon>
        <taxon>Diploptera</taxon>
    </lineage>
</organism>
<sequence>VRGEGLKDLVERMYSTIGTICPLRSQTRQTAAFTLQPNAGLEYYYQHPFHHTRRSIVQLLSSFFFMYKCRRFRPFVHCESE</sequence>
<dbReference type="EMBL" id="JASPKZ010009818">
    <property type="protein sequence ID" value="KAJ9575869.1"/>
    <property type="molecule type" value="Genomic_DNA"/>
</dbReference>
<gene>
    <name evidence="1" type="ORF">L9F63_007277</name>
</gene>
<keyword evidence="2" id="KW-1185">Reference proteome</keyword>
<protein>
    <submittedName>
        <fullName evidence="1">Uncharacterized protein</fullName>
    </submittedName>
</protein>
<feature type="non-terminal residue" evidence="1">
    <location>
        <position position="1"/>
    </location>
</feature>
<reference evidence="1" key="2">
    <citation type="submission" date="2023-05" db="EMBL/GenBank/DDBJ databases">
        <authorList>
            <person name="Fouks B."/>
        </authorList>
    </citation>
    <scope>NUCLEOTIDE SEQUENCE</scope>
    <source>
        <strain evidence="1">Stay&amp;Tobe</strain>
        <tissue evidence="1">Testes</tissue>
    </source>
</reference>
<accession>A0AAD7Z876</accession>
<evidence type="ECO:0000313" key="2">
    <source>
        <dbReference type="Proteomes" id="UP001233999"/>
    </source>
</evidence>
<comment type="caution">
    <text evidence="1">The sequence shown here is derived from an EMBL/GenBank/DDBJ whole genome shotgun (WGS) entry which is preliminary data.</text>
</comment>
<name>A0AAD7Z876_DIPPU</name>
<evidence type="ECO:0000313" key="1">
    <source>
        <dbReference type="EMBL" id="KAJ9575869.1"/>
    </source>
</evidence>
<proteinExistence type="predicted"/>
<reference evidence="1" key="1">
    <citation type="journal article" date="2023" name="IScience">
        <title>Live-bearing cockroach genome reveals convergent evolutionary mechanisms linked to viviparity in insects and beyond.</title>
        <authorList>
            <person name="Fouks B."/>
            <person name="Harrison M.C."/>
            <person name="Mikhailova A.A."/>
            <person name="Marchal E."/>
            <person name="English S."/>
            <person name="Carruthers M."/>
            <person name="Jennings E.C."/>
            <person name="Chiamaka E.L."/>
            <person name="Frigard R.A."/>
            <person name="Pippel M."/>
            <person name="Attardo G.M."/>
            <person name="Benoit J.B."/>
            <person name="Bornberg-Bauer E."/>
            <person name="Tobe S.S."/>
        </authorList>
    </citation>
    <scope>NUCLEOTIDE SEQUENCE</scope>
    <source>
        <strain evidence="1">Stay&amp;Tobe</strain>
    </source>
</reference>